<dbReference type="PANTHER" id="PTHR43301:SF3">
    <property type="entry name" value="ARABINAN ENDO-1,5-ALPHA-L-ARABINOSIDASE A-RELATED"/>
    <property type="match status" value="1"/>
</dbReference>
<dbReference type="OrthoDB" id="19657at2759"/>
<comment type="caution">
    <text evidence="10">The sequence shown here is derived from an EMBL/GenBank/DDBJ whole genome shotgun (WGS) entry which is preliminary data.</text>
</comment>
<feature type="compositionally biased region" description="Polar residues" evidence="8">
    <location>
        <begin position="879"/>
        <end position="889"/>
    </location>
</feature>
<feature type="active site" description="Proton donor" evidence="6">
    <location>
        <position position="543"/>
    </location>
</feature>
<evidence type="ECO:0000256" key="3">
    <source>
        <dbReference type="ARBA" id="ARBA00022801"/>
    </source>
</evidence>
<dbReference type="AlphaFoldDB" id="A0A553HNC7"/>
<evidence type="ECO:0000256" key="9">
    <source>
        <dbReference type="SAM" id="SignalP"/>
    </source>
</evidence>
<feature type="region of interest" description="Disordered" evidence="8">
    <location>
        <begin position="807"/>
        <end position="846"/>
    </location>
</feature>
<evidence type="ECO:0000256" key="4">
    <source>
        <dbReference type="ARBA" id="ARBA00023295"/>
    </source>
</evidence>
<dbReference type="GO" id="GO:0004553">
    <property type="term" value="F:hydrolase activity, hydrolyzing O-glycosyl compounds"/>
    <property type="evidence" value="ECO:0007669"/>
    <property type="project" value="InterPro"/>
</dbReference>
<evidence type="ECO:0000256" key="5">
    <source>
        <dbReference type="ARBA" id="ARBA00042202"/>
    </source>
</evidence>
<dbReference type="InterPro" id="IPR050727">
    <property type="entry name" value="GH43_arabinanases"/>
</dbReference>
<evidence type="ECO:0000313" key="10">
    <source>
        <dbReference type="EMBL" id="TRX89449.1"/>
    </source>
</evidence>
<sequence>MRSPLILTAIGCLCVAANTIPRPRPLVPKSVATDPYEGYAFVYFTGDSKAGENIHLATSNGNNALDWVEVNGGQPVLISTAGTKGLRDPFIIRSHDGSKFYLLATDLSIGSGTSWDSAVRKGSRYLEVWETTDLVTWSAQRHVLVSPVTAGNTWAPEAYYDDELGEYVVFWASSLYAENDPNHTGSSYHRMMYATTSDFVTFSEAKIWQDAGTSRIDSTVLEYNDEYYRFTKDEGAVTGCKDIIEESSSVLTAQLSSWKSISTCIGKNAGTSAVEGPTIFKSNPNDIHGSKFYLFVDEYTSRGYIPLETTDISNPSWKVSSSFKLPATPRHGTVIPITASELSNVNSSYAKKKSRDIMKRDSPVLKGYNADPNIAVFGNTYYIYPTTDGYPGWGGQTFYSWKSTDMATWTRSAKPFLTLNGTSGNVPWATGNAWAPTIIERNGKYYFYFSGQNPTYNRKTIGVAVASSPEGPFTAQPKAMILNNEALTSGQAIDPATFLDPKTGKYYLYWGNGSPLMAELSDDMLSIKTSTLRAPTGLTNFREGSFMIYRKGLYHLTYSIDDTGSENYRIGYATGTSALGPFTYRGVILQKDTSKGILATGHNSIVNVPGTDDWYIAYHRFAIPNGSGTMRETTIDRLYFDEETGFVVPVVPTLTSTKSQHPQYLHLLPPSTPTTTMPSQKPFETKAFDLTPDEKHETLGDVKSLLLIAGSRIQKAKTFGASRTDWHETLDLVNRALIMAEDPDACDPSLTPLVSCHLYAGHCLLALGEESRAYVAYEKAATGEPHALVDFPSVQLAARHMLDMRDKPMKKASTESQQTPSKKSEPQNPPSNPNPDDNIGSLIERPDSLFLPSGIDEIPLLVSVRPGAERKRPAKTPGPSKTAQRTGDA</sequence>
<keyword evidence="11" id="KW-1185">Reference proteome</keyword>
<evidence type="ECO:0000256" key="6">
    <source>
        <dbReference type="PIRSR" id="PIRSR606710-1"/>
    </source>
</evidence>
<evidence type="ECO:0000256" key="1">
    <source>
        <dbReference type="ARBA" id="ARBA00004834"/>
    </source>
</evidence>
<dbReference type="PANTHER" id="PTHR43301">
    <property type="entry name" value="ARABINAN ENDO-1,5-ALPHA-L-ARABINOSIDASE"/>
    <property type="match status" value="1"/>
</dbReference>
<keyword evidence="9" id="KW-0732">Signal</keyword>
<name>A0A553HNC7_9PEZI</name>
<dbReference type="InterPro" id="IPR006710">
    <property type="entry name" value="Glyco_hydro_43"/>
</dbReference>
<feature type="signal peptide" evidence="9">
    <location>
        <begin position="1"/>
        <end position="19"/>
    </location>
</feature>
<reference evidence="11" key="1">
    <citation type="submission" date="2019-06" db="EMBL/GenBank/DDBJ databases">
        <title>Draft genome sequence of the griseofulvin-producing fungus Xylaria cubensis strain G536.</title>
        <authorList>
            <person name="Mead M.E."/>
            <person name="Raja H.A."/>
            <person name="Steenwyk J.L."/>
            <person name="Knowles S.L."/>
            <person name="Oberlies N.H."/>
            <person name="Rokas A."/>
        </authorList>
    </citation>
    <scope>NUCLEOTIDE SEQUENCE [LARGE SCALE GENOMIC DNA]</scope>
    <source>
        <strain evidence="11">G536</strain>
    </source>
</reference>
<dbReference type="SUPFAM" id="SSF75005">
    <property type="entry name" value="Arabinanase/levansucrase/invertase"/>
    <property type="match status" value="2"/>
</dbReference>
<accession>A0A553HNC7</accession>
<dbReference type="Proteomes" id="UP000319160">
    <property type="component" value="Unassembled WGS sequence"/>
</dbReference>
<keyword evidence="4" id="KW-0326">Glycosidase</keyword>
<dbReference type="EMBL" id="VFLP01000067">
    <property type="protein sequence ID" value="TRX89449.1"/>
    <property type="molecule type" value="Genomic_DNA"/>
</dbReference>
<dbReference type="InterPro" id="IPR023296">
    <property type="entry name" value="Glyco_hydro_beta-prop_sf"/>
</dbReference>
<organism evidence="10 11">
    <name type="scientific">Xylaria flabelliformis</name>
    <dbReference type="NCBI Taxonomy" id="2512241"/>
    <lineage>
        <taxon>Eukaryota</taxon>
        <taxon>Fungi</taxon>
        <taxon>Dikarya</taxon>
        <taxon>Ascomycota</taxon>
        <taxon>Pezizomycotina</taxon>
        <taxon>Sordariomycetes</taxon>
        <taxon>Xylariomycetidae</taxon>
        <taxon>Xylariales</taxon>
        <taxon>Xylariaceae</taxon>
        <taxon>Xylaria</taxon>
    </lineage>
</organism>
<evidence type="ECO:0000256" key="7">
    <source>
        <dbReference type="PIRSR" id="PIRSR606710-2"/>
    </source>
</evidence>
<protein>
    <recommendedName>
        <fullName evidence="5">Endo-1,5-alpha-L-arabinanase A</fullName>
    </recommendedName>
</protein>
<evidence type="ECO:0000313" key="11">
    <source>
        <dbReference type="Proteomes" id="UP000319160"/>
    </source>
</evidence>
<feature type="chain" id="PRO_5021740418" description="Endo-1,5-alpha-L-arabinanase A" evidence="9">
    <location>
        <begin position="20"/>
        <end position="889"/>
    </location>
</feature>
<proteinExistence type="inferred from homology"/>
<comment type="pathway">
    <text evidence="1">Glycan metabolism; L-arabinan degradation.</text>
</comment>
<comment type="similarity">
    <text evidence="2">Belongs to the glycosyl hydrolase 43 family.</text>
</comment>
<keyword evidence="3" id="KW-0378">Hydrolase</keyword>
<feature type="region of interest" description="Disordered" evidence="8">
    <location>
        <begin position="860"/>
        <end position="889"/>
    </location>
</feature>
<feature type="active site" description="Proton acceptor" evidence="6">
    <location>
        <position position="371"/>
    </location>
</feature>
<feature type="site" description="Important for catalytic activity, responsible for pKa modulation of the active site Glu and correct orientation of both the proton donor and substrate" evidence="7">
    <location>
        <position position="494"/>
    </location>
</feature>
<dbReference type="CDD" id="cd08983">
    <property type="entry name" value="GH43_Bt3655-like"/>
    <property type="match status" value="1"/>
</dbReference>
<dbReference type="STRING" id="2512241.A0A553HNC7"/>
<dbReference type="Pfam" id="PF04616">
    <property type="entry name" value="Glyco_hydro_43"/>
    <property type="match status" value="2"/>
</dbReference>
<dbReference type="CDD" id="cd18828">
    <property type="entry name" value="GH43_BT3675-like"/>
    <property type="match status" value="1"/>
</dbReference>
<evidence type="ECO:0000256" key="8">
    <source>
        <dbReference type="SAM" id="MobiDB-lite"/>
    </source>
</evidence>
<dbReference type="GO" id="GO:0005975">
    <property type="term" value="P:carbohydrate metabolic process"/>
    <property type="evidence" value="ECO:0007669"/>
    <property type="project" value="InterPro"/>
</dbReference>
<gene>
    <name evidence="10" type="ORF">FHL15_009618</name>
</gene>
<evidence type="ECO:0000256" key="2">
    <source>
        <dbReference type="ARBA" id="ARBA00009865"/>
    </source>
</evidence>
<dbReference type="Gene3D" id="2.115.10.20">
    <property type="entry name" value="Glycosyl hydrolase domain, family 43"/>
    <property type="match status" value="2"/>
</dbReference>